<protein>
    <submittedName>
        <fullName evidence="2">Uncharacterized protein</fullName>
    </submittedName>
</protein>
<keyword evidence="3" id="KW-1185">Reference proteome</keyword>
<dbReference type="AlphaFoldDB" id="A0AAN9KMS5"/>
<feature type="region of interest" description="Disordered" evidence="1">
    <location>
        <begin position="25"/>
        <end position="83"/>
    </location>
</feature>
<reference evidence="2 3" key="1">
    <citation type="submission" date="2024-01" db="EMBL/GenBank/DDBJ databases">
        <title>The genomes of 5 underutilized Papilionoideae crops provide insights into root nodulation and disease resistance.</title>
        <authorList>
            <person name="Yuan L."/>
        </authorList>
    </citation>
    <scope>NUCLEOTIDE SEQUENCE [LARGE SCALE GENOMIC DNA]</scope>
    <source>
        <strain evidence="2">LY-2023</strain>
        <tissue evidence="2">Leaf</tissue>
    </source>
</reference>
<accession>A0AAN9KMS5</accession>
<organism evidence="2 3">
    <name type="scientific">Clitoria ternatea</name>
    <name type="common">Butterfly pea</name>
    <dbReference type="NCBI Taxonomy" id="43366"/>
    <lineage>
        <taxon>Eukaryota</taxon>
        <taxon>Viridiplantae</taxon>
        <taxon>Streptophyta</taxon>
        <taxon>Embryophyta</taxon>
        <taxon>Tracheophyta</taxon>
        <taxon>Spermatophyta</taxon>
        <taxon>Magnoliopsida</taxon>
        <taxon>eudicotyledons</taxon>
        <taxon>Gunneridae</taxon>
        <taxon>Pentapetalae</taxon>
        <taxon>rosids</taxon>
        <taxon>fabids</taxon>
        <taxon>Fabales</taxon>
        <taxon>Fabaceae</taxon>
        <taxon>Papilionoideae</taxon>
        <taxon>50 kb inversion clade</taxon>
        <taxon>NPAAA clade</taxon>
        <taxon>indigoferoid/millettioid clade</taxon>
        <taxon>Phaseoleae</taxon>
        <taxon>Clitoria</taxon>
    </lineage>
</organism>
<proteinExistence type="predicted"/>
<dbReference type="Proteomes" id="UP001359559">
    <property type="component" value="Unassembled WGS sequence"/>
</dbReference>
<evidence type="ECO:0000256" key="1">
    <source>
        <dbReference type="SAM" id="MobiDB-lite"/>
    </source>
</evidence>
<gene>
    <name evidence="2" type="ORF">RJT34_03801</name>
</gene>
<feature type="compositionally biased region" description="Basic residues" evidence="1">
    <location>
        <begin position="25"/>
        <end position="38"/>
    </location>
</feature>
<name>A0AAN9KMS5_CLITE</name>
<dbReference type="EMBL" id="JAYKXN010000001">
    <property type="protein sequence ID" value="KAK7319088.1"/>
    <property type="molecule type" value="Genomic_DNA"/>
</dbReference>
<sequence length="155" mass="18437">MDKNPLGFPLEKNINLKREEKCIRRGRRKREKVRKREKREREREREREKKKKRSGDRVDRERERESGSEEERRPTEEEDDRRFVLDEAGSDLTCRRMPVTGFGVGMEACPRLCRCRRRSWAWLASFTDGAGIEVAASDVSGRGTPLPRCFCWFLF</sequence>
<feature type="compositionally biased region" description="Basic and acidic residues" evidence="1">
    <location>
        <begin position="55"/>
        <end position="83"/>
    </location>
</feature>
<evidence type="ECO:0000313" key="3">
    <source>
        <dbReference type="Proteomes" id="UP001359559"/>
    </source>
</evidence>
<comment type="caution">
    <text evidence="2">The sequence shown here is derived from an EMBL/GenBank/DDBJ whole genome shotgun (WGS) entry which is preliminary data.</text>
</comment>
<evidence type="ECO:0000313" key="2">
    <source>
        <dbReference type="EMBL" id="KAK7319088.1"/>
    </source>
</evidence>